<name>U7VDM0_9FUSO</name>
<dbReference type="Pfam" id="PF13377">
    <property type="entry name" value="Peripla_BP_3"/>
    <property type="match status" value="1"/>
</dbReference>
<dbReference type="STRING" id="1319815.HMPREF0202_00873"/>
<dbReference type="Proteomes" id="UP000017081">
    <property type="component" value="Unassembled WGS sequence"/>
</dbReference>
<dbReference type="Pfam" id="PF00356">
    <property type="entry name" value="LacI"/>
    <property type="match status" value="1"/>
</dbReference>
<dbReference type="PRINTS" id="PR00036">
    <property type="entry name" value="HTHLACI"/>
</dbReference>
<dbReference type="PANTHER" id="PTHR30146:SF154">
    <property type="entry name" value="TRANSCRIPTION REGULATOR, MEMBER OF GALR FAMILY"/>
    <property type="match status" value="1"/>
</dbReference>
<evidence type="ECO:0000313" key="6">
    <source>
        <dbReference type="Proteomes" id="UP000017081"/>
    </source>
</evidence>
<dbReference type="RefSeq" id="WP_023050418.1">
    <property type="nucleotide sequence ID" value="NZ_CP173065.2"/>
</dbReference>
<keyword evidence="3" id="KW-0804">Transcription</keyword>
<dbReference type="Gene3D" id="3.40.50.2300">
    <property type="match status" value="2"/>
</dbReference>
<dbReference type="GO" id="GO:0003700">
    <property type="term" value="F:DNA-binding transcription factor activity"/>
    <property type="evidence" value="ECO:0007669"/>
    <property type="project" value="TreeGrafter"/>
</dbReference>
<dbReference type="CDD" id="cd01392">
    <property type="entry name" value="HTH_LacI"/>
    <property type="match status" value="1"/>
</dbReference>
<reference evidence="5 6" key="1">
    <citation type="submission" date="2013-08" db="EMBL/GenBank/DDBJ databases">
        <authorList>
            <person name="Weinstock G."/>
            <person name="Sodergren E."/>
            <person name="Wylie T."/>
            <person name="Fulton L."/>
            <person name="Fulton R."/>
            <person name="Fronick C."/>
            <person name="O'Laughlin M."/>
            <person name="Godfrey J."/>
            <person name="Miner T."/>
            <person name="Herter B."/>
            <person name="Appelbaum E."/>
            <person name="Cordes M."/>
            <person name="Lek S."/>
            <person name="Wollam A."/>
            <person name="Pepin K.H."/>
            <person name="Palsikar V.B."/>
            <person name="Mitreva M."/>
            <person name="Wilson R.K."/>
        </authorList>
    </citation>
    <scope>NUCLEOTIDE SEQUENCE [LARGE SCALE GENOMIC DNA]</scope>
    <source>
        <strain evidence="5 6">ATCC BAA-474</strain>
    </source>
</reference>
<dbReference type="Pfam" id="PF13407">
    <property type="entry name" value="Peripla_BP_4"/>
    <property type="match status" value="1"/>
</dbReference>
<dbReference type="SUPFAM" id="SSF53822">
    <property type="entry name" value="Periplasmic binding protein-like I"/>
    <property type="match status" value="1"/>
</dbReference>
<dbReference type="PANTHER" id="PTHR30146">
    <property type="entry name" value="LACI-RELATED TRANSCRIPTIONAL REPRESSOR"/>
    <property type="match status" value="1"/>
</dbReference>
<dbReference type="InterPro" id="IPR010982">
    <property type="entry name" value="Lambda_DNA-bd_dom_sf"/>
</dbReference>
<proteinExistence type="predicted"/>
<dbReference type="PROSITE" id="PS00356">
    <property type="entry name" value="HTH_LACI_1"/>
    <property type="match status" value="1"/>
</dbReference>
<feature type="domain" description="HTH lacI-type" evidence="4">
    <location>
        <begin position="5"/>
        <end position="59"/>
    </location>
</feature>
<dbReference type="GO" id="GO:0000976">
    <property type="term" value="F:transcription cis-regulatory region binding"/>
    <property type="evidence" value="ECO:0007669"/>
    <property type="project" value="TreeGrafter"/>
</dbReference>
<dbReference type="InterPro" id="IPR028082">
    <property type="entry name" value="Peripla_BP_I"/>
</dbReference>
<dbReference type="InterPro" id="IPR000843">
    <property type="entry name" value="HTH_LacI"/>
</dbReference>
<comment type="caution">
    <text evidence="5">The sequence shown here is derived from an EMBL/GenBank/DDBJ whole genome shotgun (WGS) entry which is preliminary data.</text>
</comment>
<organism evidence="5 6">
    <name type="scientific">Cetobacterium somerae ATCC BAA-474</name>
    <dbReference type="NCBI Taxonomy" id="1319815"/>
    <lineage>
        <taxon>Bacteria</taxon>
        <taxon>Fusobacteriati</taxon>
        <taxon>Fusobacteriota</taxon>
        <taxon>Fusobacteriia</taxon>
        <taxon>Fusobacteriales</taxon>
        <taxon>Fusobacteriaceae</taxon>
        <taxon>Cetobacterium</taxon>
    </lineage>
</organism>
<dbReference type="InterPro" id="IPR046335">
    <property type="entry name" value="LacI/GalR-like_sensor"/>
</dbReference>
<keyword evidence="1" id="KW-0805">Transcription regulation</keyword>
<dbReference type="SMART" id="SM00354">
    <property type="entry name" value="HTH_LACI"/>
    <property type="match status" value="1"/>
</dbReference>
<evidence type="ECO:0000259" key="4">
    <source>
        <dbReference type="PROSITE" id="PS50932"/>
    </source>
</evidence>
<dbReference type="EMBL" id="AXZF01000032">
    <property type="protein sequence ID" value="ERT69209.1"/>
    <property type="molecule type" value="Genomic_DNA"/>
</dbReference>
<gene>
    <name evidence="5" type="ORF">HMPREF0202_00873</name>
</gene>
<dbReference type="SUPFAM" id="SSF47413">
    <property type="entry name" value="lambda repressor-like DNA-binding domains"/>
    <property type="match status" value="1"/>
</dbReference>
<dbReference type="AlphaFoldDB" id="U7VDM0"/>
<dbReference type="eggNOG" id="COG1609">
    <property type="taxonomic scope" value="Bacteria"/>
</dbReference>
<protein>
    <recommendedName>
        <fullName evidence="4">HTH lacI-type domain-containing protein</fullName>
    </recommendedName>
</protein>
<dbReference type="InterPro" id="IPR025997">
    <property type="entry name" value="SBP_2_dom"/>
</dbReference>
<evidence type="ECO:0000313" key="5">
    <source>
        <dbReference type="EMBL" id="ERT69209.1"/>
    </source>
</evidence>
<dbReference type="CDD" id="cd06267">
    <property type="entry name" value="PBP1_LacI_sugar_binding-like"/>
    <property type="match status" value="1"/>
</dbReference>
<evidence type="ECO:0000256" key="3">
    <source>
        <dbReference type="ARBA" id="ARBA00023163"/>
    </source>
</evidence>
<evidence type="ECO:0000256" key="1">
    <source>
        <dbReference type="ARBA" id="ARBA00023015"/>
    </source>
</evidence>
<sequence>MKKTLTMKDIAKLAGVSQPTVSRVVNGNPTVDPEVRARVEKIILDQGFKPNSSAKTLRSSSSKIIGVILFDLSNYYYLEMIRYVEKAARENGYTVIILNSGGDKTLEKEHILNLQARNVDGIIIAPVAKENLEFLKKQNENFVIVDCSLPNYPCVYTSLLQGGKIATEHLYNLNHRKISFIGADKKNIKLLGVKEFFSEKNLKFSNEWFIETDVTNSHLDNLSSKLDSLKDFPTAFITSNDVIALNLIKELGKKGLSIPEDISILSFDDTIISTALNITSIRHPVDLMMEDAIDYLLNGNKTIIQKSLNPILIKRSSCHYNSK</sequence>
<accession>U7VDM0</accession>
<keyword evidence="6" id="KW-1185">Reference proteome</keyword>
<keyword evidence="2" id="KW-0238">DNA-binding</keyword>
<dbReference type="HOGENOM" id="CLU_037628_6_1_0"/>
<dbReference type="Gene3D" id="1.10.260.40">
    <property type="entry name" value="lambda repressor-like DNA-binding domains"/>
    <property type="match status" value="1"/>
</dbReference>
<evidence type="ECO:0000256" key="2">
    <source>
        <dbReference type="ARBA" id="ARBA00023125"/>
    </source>
</evidence>
<dbReference type="PROSITE" id="PS50932">
    <property type="entry name" value="HTH_LACI_2"/>
    <property type="match status" value="1"/>
</dbReference>